<keyword evidence="3" id="KW-1185">Reference proteome</keyword>
<dbReference type="AlphaFoldDB" id="A0A7S7NKN7"/>
<sequence length="114" mass="12563">MLFRPISLLLFFALLLPARDLRSMALQLPLGTPLRVQTQTQTIVKARLQSVTDEGISILVLDGGALKEQTYRYSELRYLESRAGRMSGGRAVLTTLGILYGISMVCTLVLLAAH</sequence>
<evidence type="ECO:0000256" key="1">
    <source>
        <dbReference type="SAM" id="Phobius"/>
    </source>
</evidence>
<evidence type="ECO:0000313" key="2">
    <source>
        <dbReference type="EMBL" id="QOY85309.1"/>
    </source>
</evidence>
<keyword evidence="1" id="KW-0472">Membrane</keyword>
<protein>
    <submittedName>
        <fullName evidence="2">Uncharacterized protein</fullName>
    </submittedName>
</protein>
<evidence type="ECO:0000313" key="3">
    <source>
        <dbReference type="Proteomes" id="UP000593892"/>
    </source>
</evidence>
<organism evidence="2 3">
    <name type="scientific">Paludibaculum fermentans</name>
    <dbReference type="NCBI Taxonomy" id="1473598"/>
    <lineage>
        <taxon>Bacteria</taxon>
        <taxon>Pseudomonadati</taxon>
        <taxon>Acidobacteriota</taxon>
        <taxon>Terriglobia</taxon>
        <taxon>Bryobacterales</taxon>
        <taxon>Bryobacteraceae</taxon>
        <taxon>Paludibaculum</taxon>
    </lineage>
</organism>
<keyword evidence="1" id="KW-0812">Transmembrane</keyword>
<keyword evidence="1" id="KW-1133">Transmembrane helix</keyword>
<gene>
    <name evidence="2" type="ORF">IRI77_20990</name>
</gene>
<dbReference type="KEGG" id="pfer:IRI77_20990"/>
<reference evidence="2 3" key="1">
    <citation type="submission" date="2020-10" db="EMBL/GenBank/DDBJ databases">
        <title>Complete genome sequence of Paludibaculum fermentans P105T, a facultatively anaerobic acidobacterium capable of dissimilatory Fe(III) reduction.</title>
        <authorList>
            <person name="Dedysh S.N."/>
            <person name="Beletsky A.V."/>
            <person name="Kulichevskaya I.S."/>
            <person name="Mardanov A.V."/>
            <person name="Ravin N.V."/>
        </authorList>
    </citation>
    <scope>NUCLEOTIDE SEQUENCE [LARGE SCALE GENOMIC DNA]</scope>
    <source>
        <strain evidence="2 3">P105</strain>
    </source>
</reference>
<proteinExistence type="predicted"/>
<feature type="transmembrane region" description="Helical" evidence="1">
    <location>
        <begin position="91"/>
        <end position="113"/>
    </location>
</feature>
<dbReference type="EMBL" id="CP063849">
    <property type="protein sequence ID" value="QOY85309.1"/>
    <property type="molecule type" value="Genomic_DNA"/>
</dbReference>
<dbReference type="Proteomes" id="UP000593892">
    <property type="component" value="Chromosome"/>
</dbReference>
<accession>A0A7S7NKN7</accession>
<name>A0A7S7NKN7_PALFE</name>
<dbReference type="RefSeq" id="WP_194446979.1">
    <property type="nucleotide sequence ID" value="NZ_CP063849.1"/>
</dbReference>